<dbReference type="Proteomes" id="UP000816034">
    <property type="component" value="Unassembled WGS sequence"/>
</dbReference>
<comment type="caution">
    <text evidence="2">The sequence shown here is derived from an EMBL/GenBank/DDBJ whole genome shotgun (WGS) entry which is preliminary data.</text>
</comment>
<evidence type="ECO:0000256" key="1">
    <source>
        <dbReference type="SAM" id="Phobius"/>
    </source>
</evidence>
<dbReference type="GeneID" id="68101755"/>
<feature type="transmembrane region" description="Helical" evidence="1">
    <location>
        <begin position="22"/>
        <end position="43"/>
    </location>
</feature>
<dbReference type="AlphaFoldDB" id="A0AA88GIF5"/>
<keyword evidence="3" id="KW-1185">Reference proteome</keyword>
<keyword evidence="1" id="KW-0812">Transmembrane</keyword>
<name>A0AA88GIF5_NAELO</name>
<evidence type="ECO:0000313" key="3">
    <source>
        <dbReference type="Proteomes" id="UP000816034"/>
    </source>
</evidence>
<gene>
    <name evidence="2" type="ORF">C9374_009301</name>
</gene>
<reference evidence="2 3" key="1">
    <citation type="journal article" date="2018" name="BMC Genomics">
        <title>The genome of Naegleria lovaniensis, the basis for a comparative approach to unravel pathogenicity factors of the human pathogenic amoeba N. fowleri.</title>
        <authorList>
            <person name="Liechti N."/>
            <person name="Schurch N."/>
            <person name="Bruggmann R."/>
            <person name="Wittwer M."/>
        </authorList>
    </citation>
    <scope>NUCLEOTIDE SEQUENCE [LARGE SCALE GENOMIC DNA]</scope>
    <source>
        <strain evidence="2 3">ATCC 30569</strain>
    </source>
</reference>
<keyword evidence="1" id="KW-1133">Transmembrane helix</keyword>
<dbReference type="RefSeq" id="XP_044544652.1">
    <property type="nucleotide sequence ID" value="XM_044699474.1"/>
</dbReference>
<proteinExistence type="predicted"/>
<protein>
    <submittedName>
        <fullName evidence="2">Uncharacterized protein</fullName>
    </submittedName>
</protein>
<sequence length="122" mass="14485">MVMIAVRRKKPLTIWINWVESIIFFIFVLYSIGTAIIHVVYLSREYAYNYKKRQKDPSYFANKSASLEEHFAVEILEIFVQLSQCEQHWKGKWKLYQLVSHEDDDGGLEETDDDYADYKAAH</sequence>
<dbReference type="EMBL" id="PYSW02000038">
    <property type="protein sequence ID" value="KAG2377390.1"/>
    <property type="molecule type" value="Genomic_DNA"/>
</dbReference>
<evidence type="ECO:0000313" key="2">
    <source>
        <dbReference type="EMBL" id="KAG2377390.1"/>
    </source>
</evidence>
<accession>A0AA88GIF5</accession>
<organism evidence="2 3">
    <name type="scientific">Naegleria lovaniensis</name>
    <name type="common">Amoeba</name>
    <dbReference type="NCBI Taxonomy" id="51637"/>
    <lineage>
        <taxon>Eukaryota</taxon>
        <taxon>Discoba</taxon>
        <taxon>Heterolobosea</taxon>
        <taxon>Tetramitia</taxon>
        <taxon>Eutetramitia</taxon>
        <taxon>Vahlkampfiidae</taxon>
        <taxon>Naegleria</taxon>
    </lineage>
</organism>
<keyword evidence="1" id="KW-0472">Membrane</keyword>